<dbReference type="EMBL" id="JABFNT010000067">
    <property type="protein sequence ID" value="NOJ80771.1"/>
    <property type="molecule type" value="Genomic_DNA"/>
</dbReference>
<proteinExistence type="predicted"/>
<organism evidence="1 2">
    <name type="scientific">Myxococcus xanthus</name>
    <dbReference type="NCBI Taxonomy" id="34"/>
    <lineage>
        <taxon>Bacteria</taxon>
        <taxon>Pseudomonadati</taxon>
        <taxon>Myxococcota</taxon>
        <taxon>Myxococcia</taxon>
        <taxon>Myxococcales</taxon>
        <taxon>Cystobacterineae</taxon>
        <taxon>Myxococcaceae</taxon>
        <taxon>Myxococcus</taxon>
    </lineage>
</organism>
<comment type="caution">
    <text evidence="1">The sequence shown here is derived from an EMBL/GenBank/DDBJ whole genome shotgun (WGS) entry which is preliminary data.</text>
</comment>
<dbReference type="AlphaFoldDB" id="A0A7Y4MS77"/>
<evidence type="ECO:0000313" key="1">
    <source>
        <dbReference type="EMBL" id="NOJ80771.1"/>
    </source>
</evidence>
<feature type="non-terminal residue" evidence="1">
    <location>
        <position position="1"/>
    </location>
</feature>
<accession>A0A7Y4MS77</accession>
<sequence>PSHAADNVRAGFGRRLDGKLRARIEKELAG</sequence>
<name>A0A7Y4MS77_MYXXA</name>
<gene>
    <name evidence="1" type="ORF">HNV28_20990</name>
</gene>
<dbReference type="Proteomes" id="UP000533080">
    <property type="component" value="Unassembled WGS sequence"/>
</dbReference>
<reference evidence="1 2" key="1">
    <citation type="submission" date="2020-05" db="EMBL/GenBank/DDBJ databases">
        <authorList>
            <person name="Whitworth D."/>
        </authorList>
    </citation>
    <scope>NUCLEOTIDE SEQUENCE [LARGE SCALE GENOMIC DNA]</scope>
    <source>
        <strain evidence="1 2">AM005</strain>
    </source>
</reference>
<protein>
    <submittedName>
        <fullName evidence="1">Aldo/keto reductase</fullName>
    </submittedName>
</protein>
<evidence type="ECO:0000313" key="2">
    <source>
        <dbReference type="Proteomes" id="UP000533080"/>
    </source>
</evidence>